<dbReference type="PANTHER" id="PTHR43798:SF33">
    <property type="entry name" value="HYDROLASE, PUTATIVE (AFU_ORTHOLOGUE AFUA_2G14860)-RELATED"/>
    <property type="match status" value="1"/>
</dbReference>
<dbReference type="GO" id="GO:0006508">
    <property type="term" value="P:proteolysis"/>
    <property type="evidence" value="ECO:0007669"/>
    <property type="project" value="InterPro"/>
</dbReference>
<dbReference type="AlphaFoldDB" id="A0A9X8RC31"/>
<dbReference type="Pfam" id="PF00561">
    <property type="entry name" value="Abhydrolase_1"/>
    <property type="match status" value="1"/>
</dbReference>
<comment type="caution">
    <text evidence="4">The sequence shown here is derived from an EMBL/GenBank/DDBJ whole genome shotgun (WGS) entry which is preliminary data.</text>
</comment>
<accession>A0A9X8RC31</accession>
<dbReference type="InterPro" id="IPR002410">
    <property type="entry name" value="Peptidase_S33"/>
</dbReference>
<dbReference type="InterPro" id="IPR029058">
    <property type="entry name" value="AB_hydrolase_fold"/>
</dbReference>
<gene>
    <name evidence="4" type="ORF">SAMN05878482_106148</name>
</gene>
<feature type="domain" description="AB hydrolase-1" evidence="3">
    <location>
        <begin position="34"/>
        <end position="274"/>
    </location>
</feature>
<dbReference type="GO" id="GO:0016020">
    <property type="term" value="C:membrane"/>
    <property type="evidence" value="ECO:0007669"/>
    <property type="project" value="TreeGrafter"/>
</dbReference>
<protein>
    <submittedName>
        <fullName evidence="4">Proline iminopeptidase</fullName>
    </submittedName>
</protein>
<dbReference type="PANTHER" id="PTHR43798">
    <property type="entry name" value="MONOACYLGLYCEROL LIPASE"/>
    <property type="match status" value="1"/>
</dbReference>
<dbReference type="InterPro" id="IPR050266">
    <property type="entry name" value="AB_hydrolase_sf"/>
</dbReference>
<keyword evidence="2" id="KW-0378">Hydrolase</keyword>
<sequence>MFAKVNGTKIYFDVEGAELVPEGDSWRKKPVCFVIHGGPGGEHIGFKPFLTPLSESMQLVYIDQRGCGRSERGPKSTYNLENNVEDLEAIRNYLGLGKVIVLGHSYGGMVAQKYAIRYPDNVAALLLIATSPSHVFGEEAMVKIEETGTDDQIRMAKLLFEGAMEKQHMAEFSIVMEPLYFYSSRGKVRTEAEKEMMRKKKSNFNWEAANEGAKFLKTFDLMDQLDQIPCPTLVAGGRHDWITPVEASILIAEKIPDSELIIFEKSCHYVFIDENREFISRISSFMNGRLGLHEIAALPKA</sequence>
<proteinExistence type="inferred from homology"/>
<evidence type="ECO:0000313" key="5">
    <source>
        <dbReference type="Proteomes" id="UP000185829"/>
    </source>
</evidence>
<evidence type="ECO:0000259" key="3">
    <source>
        <dbReference type="Pfam" id="PF00561"/>
    </source>
</evidence>
<name>A0A9X8RC31_9BACI</name>
<organism evidence="4 5">
    <name type="scientific">Peribacillus simplex</name>
    <dbReference type="NCBI Taxonomy" id="1478"/>
    <lineage>
        <taxon>Bacteria</taxon>
        <taxon>Bacillati</taxon>
        <taxon>Bacillota</taxon>
        <taxon>Bacilli</taxon>
        <taxon>Bacillales</taxon>
        <taxon>Bacillaceae</taxon>
        <taxon>Peribacillus</taxon>
    </lineage>
</organism>
<dbReference type="InterPro" id="IPR000073">
    <property type="entry name" value="AB_hydrolase_1"/>
</dbReference>
<dbReference type="SUPFAM" id="SSF53474">
    <property type="entry name" value="alpha/beta-Hydrolases"/>
    <property type="match status" value="1"/>
</dbReference>
<dbReference type="PRINTS" id="PR00793">
    <property type="entry name" value="PROAMNOPTASE"/>
</dbReference>
<dbReference type="Gene3D" id="3.40.50.1820">
    <property type="entry name" value="alpha/beta hydrolase"/>
    <property type="match status" value="1"/>
</dbReference>
<evidence type="ECO:0000313" key="4">
    <source>
        <dbReference type="EMBL" id="SIR84636.1"/>
    </source>
</evidence>
<dbReference type="Proteomes" id="UP000185829">
    <property type="component" value="Unassembled WGS sequence"/>
</dbReference>
<dbReference type="GO" id="GO:0004177">
    <property type="term" value="F:aminopeptidase activity"/>
    <property type="evidence" value="ECO:0007669"/>
    <property type="project" value="UniProtKB-EC"/>
</dbReference>
<dbReference type="PRINTS" id="PR00111">
    <property type="entry name" value="ABHYDROLASE"/>
</dbReference>
<comment type="similarity">
    <text evidence="1">Belongs to the peptidase S33 family.</text>
</comment>
<dbReference type="EMBL" id="FTMX01000006">
    <property type="protein sequence ID" value="SIR84636.1"/>
    <property type="molecule type" value="Genomic_DNA"/>
</dbReference>
<reference evidence="4 5" key="1">
    <citation type="submission" date="2017-01" db="EMBL/GenBank/DDBJ databases">
        <authorList>
            <person name="Varghese N."/>
            <person name="Submissions S."/>
        </authorList>
    </citation>
    <scope>NUCLEOTIDE SEQUENCE [LARGE SCALE GENOMIC DNA]</scope>
    <source>
        <strain evidence="4 5">RUG2-6</strain>
    </source>
</reference>
<evidence type="ECO:0000256" key="2">
    <source>
        <dbReference type="ARBA" id="ARBA00022801"/>
    </source>
</evidence>
<evidence type="ECO:0000256" key="1">
    <source>
        <dbReference type="ARBA" id="ARBA00010088"/>
    </source>
</evidence>